<evidence type="ECO:0000313" key="2">
    <source>
        <dbReference type="Proteomes" id="UP000054018"/>
    </source>
</evidence>
<evidence type="ECO:0000313" key="1">
    <source>
        <dbReference type="EMBL" id="KIK25363.1"/>
    </source>
</evidence>
<dbReference type="AlphaFoldDB" id="A0A0C9ZZY6"/>
<dbReference type="HOGENOM" id="CLU_1563480_0_0_1"/>
<dbReference type="STRING" id="765257.A0A0C9ZZY6"/>
<sequence length="171" mass="18720">MLSTSILHTLRRSTSGNFLATTMGKLMCVALGFSSSRGIARNKAFWHDEDHELLFTALSDFSALVVASRHELSMPKYTQNVVNNFDSLCNSPASVFANGDTDHCNPTMADRDDLPEPNLPIPTLCHASPSTPRIVDSDKTFAKEPKIYGPSEPSLISLEIMVGSNGMKFKK</sequence>
<proteinExistence type="predicted"/>
<gene>
    <name evidence="1" type="ORF">PISMIDRAFT_9714</name>
</gene>
<keyword evidence="2" id="KW-1185">Reference proteome</keyword>
<protein>
    <submittedName>
        <fullName evidence="1">Uncharacterized protein</fullName>
    </submittedName>
</protein>
<dbReference type="EMBL" id="KN833709">
    <property type="protein sequence ID" value="KIK25363.1"/>
    <property type="molecule type" value="Genomic_DNA"/>
</dbReference>
<dbReference type="Proteomes" id="UP000054018">
    <property type="component" value="Unassembled WGS sequence"/>
</dbReference>
<name>A0A0C9ZZY6_9AGAM</name>
<reference evidence="2" key="2">
    <citation type="submission" date="2015-01" db="EMBL/GenBank/DDBJ databases">
        <title>Evolutionary Origins and Diversification of the Mycorrhizal Mutualists.</title>
        <authorList>
            <consortium name="DOE Joint Genome Institute"/>
            <consortium name="Mycorrhizal Genomics Consortium"/>
            <person name="Kohler A."/>
            <person name="Kuo A."/>
            <person name="Nagy L.G."/>
            <person name="Floudas D."/>
            <person name="Copeland A."/>
            <person name="Barry K.W."/>
            <person name="Cichocki N."/>
            <person name="Veneault-Fourrey C."/>
            <person name="LaButti K."/>
            <person name="Lindquist E.A."/>
            <person name="Lipzen A."/>
            <person name="Lundell T."/>
            <person name="Morin E."/>
            <person name="Murat C."/>
            <person name="Riley R."/>
            <person name="Ohm R."/>
            <person name="Sun H."/>
            <person name="Tunlid A."/>
            <person name="Henrissat B."/>
            <person name="Grigoriev I.V."/>
            <person name="Hibbett D.S."/>
            <person name="Martin F."/>
        </authorList>
    </citation>
    <scope>NUCLEOTIDE SEQUENCE [LARGE SCALE GENOMIC DNA]</scope>
    <source>
        <strain evidence="2">441</strain>
    </source>
</reference>
<reference evidence="1 2" key="1">
    <citation type="submission" date="2014-04" db="EMBL/GenBank/DDBJ databases">
        <authorList>
            <consortium name="DOE Joint Genome Institute"/>
            <person name="Kuo A."/>
            <person name="Kohler A."/>
            <person name="Costa M.D."/>
            <person name="Nagy L.G."/>
            <person name="Floudas D."/>
            <person name="Copeland A."/>
            <person name="Barry K.W."/>
            <person name="Cichocki N."/>
            <person name="Veneault-Fourrey C."/>
            <person name="LaButti K."/>
            <person name="Lindquist E.A."/>
            <person name="Lipzen A."/>
            <person name="Lundell T."/>
            <person name="Morin E."/>
            <person name="Murat C."/>
            <person name="Sun H."/>
            <person name="Tunlid A."/>
            <person name="Henrissat B."/>
            <person name="Grigoriev I.V."/>
            <person name="Hibbett D.S."/>
            <person name="Martin F."/>
            <person name="Nordberg H.P."/>
            <person name="Cantor M.N."/>
            <person name="Hua S.X."/>
        </authorList>
    </citation>
    <scope>NUCLEOTIDE SEQUENCE [LARGE SCALE GENOMIC DNA]</scope>
    <source>
        <strain evidence="1 2">441</strain>
    </source>
</reference>
<accession>A0A0C9ZZY6</accession>
<organism evidence="1 2">
    <name type="scientific">Pisolithus microcarpus 441</name>
    <dbReference type="NCBI Taxonomy" id="765257"/>
    <lineage>
        <taxon>Eukaryota</taxon>
        <taxon>Fungi</taxon>
        <taxon>Dikarya</taxon>
        <taxon>Basidiomycota</taxon>
        <taxon>Agaricomycotina</taxon>
        <taxon>Agaricomycetes</taxon>
        <taxon>Agaricomycetidae</taxon>
        <taxon>Boletales</taxon>
        <taxon>Sclerodermatineae</taxon>
        <taxon>Pisolithaceae</taxon>
        <taxon>Pisolithus</taxon>
    </lineage>
</organism>